<sequence length="204" mass="23471">TTMQQNSTSYRNRLNDLAIADRQRQQSDEIQKDAIWSSYIKDLERLFMKNTQNYSVDEQRMRAAFVRAKSLTTLRQIDVKRKGYLIQFLYEADLLHGGDKNNLIDLSGADLSGIHLGSSPTSRYVLDNISLRNVNLTNASFISTYLENADFTGSIMTNANFTDTYLHRAKFIDCQLDYTSFQNAYTLTTVFENVNFTGELFQNH</sequence>
<protein>
    <recommendedName>
        <fullName evidence="4">Pentapeptide repeat-containing protein</fullName>
    </recommendedName>
</protein>
<dbReference type="EMBL" id="CAJOBA010053882">
    <property type="protein sequence ID" value="CAF4269316.1"/>
    <property type="molecule type" value="Genomic_DNA"/>
</dbReference>
<comment type="caution">
    <text evidence="2">The sequence shown here is derived from an EMBL/GenBank/DDBJ whole genome shotgun (WGS) entry which is preliminary data.</text>
</comment>
<evidence type="ECO:0000313" key="3">
    <source>
        <dbReference type="Proteomes" id="UP000682733"/>
    </source>
</evidence>
<feature type="non-terminal residue" evidence="2">
    <location>
        <position position="1"/>
    </location>
</feature>
<dbReference type="Proteomes" id="UP000682733">
    <property type="component" value="Unassembled WGS sequence"/>
</dbReference>
<reference evidence="2" key="1">
    <citation type="submission" date="2021-02" db="EMBL/GenBank/DDBJ databases">
        <authorList>
            <person name="Nowell W R."/>
        </authorList>
    </citation>
    <scope>NUCLEOTIDE SEQUENCE</scope>
</reference>
<evidence type="ECO:0008006" key="4">
    <source>
        <dbReference type="Google" id="ProtNLM"/>
    </source>
</evidence>
<gene>
    <name evidence="1" type="ORF">OVA965_LOCUS35958</name>
    <name evidence="2" type="ORF">TMI583_LOCUS36946</name>
</gene>
<dbReference type="Gene3D" id="2.160.20.80">
    <property type="entry name" value="E3 ubiquitin-protein ligase SopA"/>
    <property type="match status" value="1"/>
</dbReference>
<dbReference type="AlphaFoldDB" id="A0A8S2TLK1"/>
<dbReference type="Proteomes" id="UP000677228">
    <property type="component" value="Unassembled WGS sequence"/>
</dbReference>
<accession>A0A8S2TLK1</accession>
<evidence type="ECO:0000313" key="2">
    <source>
        <dbReference type="EMBL" id="CAF4269316.1"/>
    </source>
</evidence>
<dbReference type="InterPro" id="IPR001646">
    <property type="entry name" value="5peptide_repeat"/>
</dbReference>
<name>A0A8S2TLK1_9BILA</name>
<evidence type="ECO:0000313" key="1">
    <source>
        <dbReference type="EMBL" id="CAF1478489.1"/>
    </source>
</evidence>
<dbReference type="Pfam" id="PF00805">
    <property type="entry name" value="Pentapeptide"/>
    <property type="match status" value="1"/>
</dbReference>
<proteinExistence type="predicted"/>
<dbReference type="SUPFAM" id="SSF141571">
    <property type="entry name" value="Pentapeptide repeat-like"/>
    <property type="match status" value="1"/>
</dbReference>
<dbReference type="EMBL" id="CAJNOK010031969">
    <property type="protein sequence ID" value="CAF1478489.1"/>
    <property type="molecule type" value="Genomic_DNA"/>
</dbReference>
<organism evidence="2 3">
    <name type="scientific">Didymodactylos carnosus</name>
    <dbReference type="NCBI Taxonomy" id="1234261"/>
    <lineage>
        <taxon>Eukaryota</taxon>
        <taxon>Metazoa</taxon>
        <taxon>Spiralia</taxon>
        <taxon>Gnathifera</taxon>
        <taxon>Rotifera</taxon>
        <taxon>Eurotatoria</taxon>
        <taxon>Bdelloidea</taxon>
        <taxon>Philodinida</taxon>
        <taxon>Philodinidae</taxon>
        <taxon>Didymodactylos</taxon>
    </lineage>
</organism>